<proteinExistence type="predicted"/>
<dbReference type="RefSeq" id="WP_036734458.1">
    <property type="nucleotide sequence ID" value="NZ_FNNA01000002.1"/>
</dbReference>
<organism evidence="1 2">
    <name type="scientific">Paracoccus sanguinis</name>
    <dbReference type="NCBI Taxonomy" id="1545044"/>
    <lineage>
        <taxon>Bacteria</taxon>
        <taxon>Pseudomonadati</taxon>
        <taxon>Pseudomonadota</taxon>
        <taxon>Alphaproteobacteria</taxon>
        <taxon>Rhodobacterales</taxon>
        <taxon>Paracoccaceae</taxon>
        <taxon>Paracoccus</taxon>
    </lineage>
</organism>
<evidence type="ECO:0000313" key="2">
    <source>
        <dbReference type="Proteomes" id="UP000182944"/>
    </source>
</evidence>
<dbReference type="EMBL" id="FNNA01000002">
    <property type="protein sequence ID" value="SDW82821.1"/>
    <property type="molecule type" value="Genomic_DNA"/>
</dbReference>
<dbReference type="STRING" id="1545044.SAMN05444276_102234"/>
<reference evidence="2" key="1">
    <citation type="submission" date="2016-10" db="EMBL/GenBank/DDBJ databases">
        <authorList>
            <person name="Varghese N."/>
            <person name="Submissions S."/>
        </authorList>
    </citation>
    <scope>NUCLEOTIDE SEQUENCE [LARGE SCALE GENOMIC DNA]</scope>
    <source>
        <strain evidence="2">DSM 29303</strain>
    </source>
</reference>
<dbReference type="AlphaFoldDB" id="A0A1H2WQF7"/>
<keyword evidence="2" id="KW-1185">Reference proteome</keyword>
<gene>
    <name evidence="1" type="ORF">SAMN05444276_102234</name>
</gene>
<dbReference type="Proteomes" id="UP000182944">
    <property type="component" value="Unassembled WGS sequence"/>
</dbReference>
<protein>
    <submittedName>
        <fullName evidence="1">Uncharacterized protein</fullName>
    </submittedName>
</protein>
<sequence length="511" mass="53384">MSSTSDHPGFPVRQGVLVRARNGDLIRYDATGVTLRLSDRVIDDIRQRLGAAPVAAGAGTAPVSAGDLAAAEAALEAVDAWDIRIEGEWLRFSARLPGRQGARGFRKRLPRAEGGSAGGIIADAPGPLMGILGLGGARAALASAERPGFPFHVLGADDDIGAVGQSGVDAAAETDGLDQLREVTHEALVADACLGWQIETHGPLPLFVARAETDRAASAAELAQGPAFDNLMIAAANLRRAATALGKEPRIFCVALDFALEELSGSATAYRDAMIALMARIEAGLAAQGYDRPLFVTRLDAGAPGRATEAQVAGQWELAWNHGDHRLITSAPGYMFETDAYDRPTEAARRRMAEMTAAAVTAATPRPREPDPLTDGWRCPIFHLAEIEADADGGPVIRMIAQALAPLVLEAPEAPGGGHPVGFTLRGATNGARITGVSLDPADPQTVRLHLDRAPEGEAVSVAYGWGAPDADAGQAVRDGWELAAADGGTLHRWALPCVLPVHPGRGARHD</sequence>
<name>A0A1H2WQF7_9RHOB</name>
<accession>A0A1H2WQF7</accession>
<dbReference type="OrthoDB" id="7801628at2"/>
<evidence type="ECO:0000313" key="1">
    <source>
        <dbReference type="EMBL" id="SDW82821.1"/>
    </source>
</evidence>